<dbReference type="EMBL" id="CP071793">
    <property type="protein sequence ID" value="QTD52206.1"/>
    <property type="molecule type" value="Genomic_DNA"/>
</dbReference>
<dbReference type="GO" id="GO:0032259">
    <property type="term" value="P:methylation"/>
    <property type="evidence" value="ECO:0007669"/>
    <property type="project" value="UniProtKB-KW"/>
</dbReference>
<dbReference type="Gene3D" id="3.40.50.150">
    <property type="entry name" value="Vaccinia Virus protein VP39"/>
    <property type="match status" value="1"/>
</dbReference>
<sequence>MIGFLKALPLIFREWSHSQRPARAQPESTTSLEPGSAEALVRQAEVESNLKSLMRFNALALTRLVPKNGVVLDLASGTGQIMLFLVKHRPDIRVICLEQSKAMLEEIRRQVREGGLADRVTLIEGEMSRAHEQVQDRVDLVTSILSLHCLADEVAWRQFLNCLKVLRFRNNCSIWLFDWERPGHAATPDSFVEFFFGRNQDQWRRVAENSLRSAFALEELADDLDHLGVGPFEHYRSRWLPVFQIHRLRSEKHFEFTQSLWKTPREEKRDARRLGFLRWQFPGKVMH</sequence>
<evidence type="ECO:0000313" key="3">
    <source>
        <dbReference type="Proteomes" id="UP000663929"/>
    </source>
</evidence>
<dbReference type="SUPFAM" id="SSF53335">
    <property type="entry name" value="S-adenosyl-L-methionine-dependent methyltransferases"/>
    <property type="match status" value="1"/>
</dbReference>
<dbReference type="Pfam" id="PF13649">
    <property type="entry name" value="Methyltransf_25"/>
    <property type="match status" value="1"/>
</dbReference>
<dbReference type="Proteomes" id="UP000663929">
    <property type="component" value="Chromosome"/>
</dbReference>
<keyword evidence="2" id="KW-0808">Transferase</keyword>
<keyword evidence="3" id="KW-1185">Reference proteome</keyword>
<dbReference type="CDD" id="cd02440">
    <property type="entry name" value="AdoMet_MTases"/>
    <property type="match status" value="1"/>
</dbReference>
<keyword evidence="2" id="KW-0489">Methyltransferase</keyword>
<name>A0A8A4TQE7_SULCO</name>
<dbReference type="GO" id="GO:0008168">
    <property type="term" value="F:methyltransferase activity"/>
    <property type="evidence" value="ECO:0007669"/>
    <property type="project" value="UniProtKB-KW"/>
</dbReference>
<dbReference type="InterPro" id="IPR029063">
    <property type="entry name" value="SAM-dependent_MTases_sf"/>
</dbReference>
<protein>
    <submittedName>
        <fullName evidence="2">Class I SAM-dependent methyltransferase</fullName>
    </submittedName>
</protein>
<feature type="domain" description="Methyltransferase" evidence="1">
    <location>
        <begin position="71"/>
        <end position="167"/>
    </location>
</feature>
<accession>A0A8A4TQE7</accession>
<organism evidence="2 3">
    <name type="scientific">Sulfidibacter corallicola</name>
    <dbReference type="NCBI Taxonomy" id="2818388"/>
    <lineage>
        <taxon>Bacteria</taxon>
        <taxon>Pseudomonadati</taxon>
        <taxon>Acidobacteriota</taxon>
        <taxon>Holophagae</taxon>
        <taxon>Acanthopleuribacterales</taxon>
        <taxon>Acanthopleuribacteraceae</taxon>
        <taxon>Sulfidibacter</taxon>
    </lineage>
</organism>
<dbReference type="RefSeq" id="WP_237382315.1">
    <property type="nucleotide sequence ID" value="NZ_CP071793.1"/>
</dbReference>
<reference evidence="2" key="1">
    <citation type="submission" date="2021-03" db="EMBL/GenBank/DDBJ databases">
        <title>Acanthopleuribacteraceae sp. M133.</title>
        <authorList>
            <person name="Wang G."/>
        </authorList>
    </citation>
    <scope>NUCLEOTIDE SEQUENCE</scope>
    <source>
        <strain evidence="2">M133</strain>
    </source>
</reference>
<dbReference type="KEGG" id="scor:J3U87_07010"/>
<evidence type="ECO:0000259" key="1">
    <source>
        <dbReference type="Pfam" id="PF13649"/>
    </source>
</evidence>
<proteinExistence type="predicted"/>
<gene>
    <name evidence="2" type="ORF">J3U87_07010</name>
</gene>
<evidence type="ECO:0000313" key="2">
    <source>
        <dbReference type="EMBL" id="QTD52206.1"/>
    </source>
</evidence>
<dbReference type="InterPro" id="IPR041698">
    <property type="entry name" value="Methyltransf_25"/>
</dbReference>
<dbReference type="AlphaFoldDB" id="A0A8A4TQE7"/>